<protein>
    <submittedName>
        <fullName evidence="1">CobQ/CobB/MinD/ParA nucleotide binding domain-containing protein</fullName>
    </submittedName>
</protein>
<dbReference type="PANTHER" id="PTHR13696:SF52">
    <property type="entry name" value="PARA FAMILY PROTEIN CT_582"/>
    <property type="match status" value="1"/>
</dbReference>
<dbReference type="NCBIfam" id="NF047398">
    <property type="entry name" value="AAA_KGGVGR"/>
    <property type="match status" value="1"/>
</dbReference>
<keyword evidence="2" id="KW-1185">Reference proteome</keyword>
<evidence type="ECO:0000313" key="1">
    <source>
        <dbReference type="EMBL" id="KJE20677.1"/>
    </source>
</evidence>
<dbReference type="PANTHER" id="PTHR13696">
    <property type="entry name" value="P-LOOP CONTAINING NUCLEOSIDE TRIPHOSPHATE HYDROLASE"/>
    <property type="match status" value="1"/>
</dbReference>
<dbReference type="SUPFAM" id="SSF52540">
    <property type="entry name" value="P-loop containing nucleoside triphosphate hydrolases"/>
    <property type="match status" value="1"/>
</dbReference>
<reference evidence="2" key="1">
    <citation type="submission" date="2015-02" db="EMBL/GenBank/DDBJ databases">
        <title>Draft Genome of Frankia sp. CpI1-S.</title>
        <authorList>
            <person name="Oshone R.T."/>
            <person name="Ngom M."/>
            <person name="Ghodhbane-Gtari F."/>
            <person name="Gtari M."/>
            <person name="Morris K."/>
            <person name="Thomas K."/>
            <person name="Sen A."/>
            <person name="Tisa L.S."/>
        </authorList>
    </citation>
    <scope>NUCLEOTIDE SEQUENCE [LARGE SCALE GENOMIC DNA]</scope>
    <source>
        <strain evidence="2">CpI1-S</strain>
    </source>
</reference>
<dbReference type="Proteomes" id="UP000032545">
    <property type="component" value="Unassembled WGS sequence"/>
</dbReference>
<sequence length="888" mass="97316">MPNSAQEAADRIRVAVLSRLRARDHLAQVQVAPDPFRGYRIRVVTRLFYDQIPAERRSLALGSVLPDSEIAAIGLLTPDEAAASAAEGTADILRHEALELPLWPDSLARGQQEPIEVRLPSRSDDFLSEPLVATFYSLRGGVGRSTSLAYTALLLSREHRVLCLDMDLEAPGLAALFDVERDVEPGRGIVPLLLESDIAGQVPDVTPHLLRVHPDRELYLLPAGHPDANYARQLAQLDPAAWYREENNPLRDLIAAVGRLRIAPQIVLIDARTGISPLSAPLLFDVADIAVVTFFPHPQARVGTRALTRALLAARSERSYTPEPRFVVSPVPGAGAPEIRRRYEDRAADWIGEWLAPAVVEGGQAAFGEVEELIHVVGYSEDVAGTDSVVTETGIGAYAPISEWIKGFVPGSAAEELGAPVVSVALVSTSKSAALAELRFSAGAAEDQSDVEFQETFLQTETVGRATRADIPLILGRKGTGKTALFRRLATAGGSVVVTSPPDLPMRRPWMPSSDTYKAVGTALSDGGNDWRVAWTLVIGVAILLRGGDRHTVPAAFGELACKAKDESEYTALDLVEDVRTMLAARDVGLVSWQWLRELDATMPRDTLLLFDGLDAGFGRTPEDLERRRDGVGGLLSLVSERGDELVNLRLKILLRDDIWRAVQLPNKSHFFGRDARLSWANQTDYLKVIVKQALRVREVAELVGQRMSDIGSAALSPAVVDSWPQSRVIDAWRVLVGERISGDKTAFTYNWVWRRLADGNGDHSPRSLVRLFDRALGRERGWYPASPYERSLIRPRALVESLDDISDQEMVSLEEEFAELVPLFDALREIGRTPFPAGELAVDSDVVSLGLEVGLLHIDSGTRDEAERYRVPELYRKALGMGRKGQA</sequence>
<dbReference type="OrthoDB" id="8444549at2"/>
<gene>
    <name evidence="1" type="ORF">FF36_05032</name>
</gene>
<dbReference type="EMBL" id="JYFN01000054">
    <property type="protein sequence ID" value="KJE20677.1"/>
    <property type="molecule type" value="Genomic_DNA"/>
</dbReference>
<accession>A0A0D8BBB7</accession>
<dbReference type="InterPro" id="IPR050678">
    <property type="entry name" value="DNA_Partitioning_ATPase"/>
</dbReference>
<dbReference type="AlphaFoldDB" id="A0A0D8BBB7"/>
<evidence type="ECO:0000313" key="2">
    <source>
        <dbReference type="Proteomes" id="UP000032545"/>
    </source>
</evidence>
<dbReference type="PATRIC" id="fig|1502723.3.peg.5230"/>
<proteinExistence type="predicted"/>
<name>A0A0D8BBB7_9ACTN</name>
<dbReference type="RefSeq" id="WP_044887543.1">
    <property type="nucleotide sequence ID" value="NZ_JYFN01000054.1"/>
</dbReference>
<dbReference type="InterPro" id="IPR027417">
    <property type="entry name" value="P-loop_NTPase"/>
</dbReference>
<dbReference type="Gene3D" id="3.40.50.300">
    <property type="entry name" value="P-loop containing nucleotide triphosphate hydrolases"/>
    <property type="match status" value="1"/>
</dbReference>
<comment type="caution">
    <text evidence="1">The sequence shown here is derived from an EMBL/GenBank/DDBJ whole genome shotgun (WGS) entry which is preliminary data.</text>
</comment>
<reference evidence="1 2" key="2">
    <citation type="journal article" date="2016" name="Genome Announc.">
        <title>Permanent Draft Genome Sequences for Two Variants of Frankia sp. Strain CpI1, the First Frankia Strain Isolated from Root Nodules of Comptonia peregrina.</title>
        <authorList>
            <person name="Oshone R."/>
            <person name="Hurst S.G.IV."/>
            <person name="Abebe-Akele F."/>
            <person name="Simpson S."/>
            <person name="Morris K."/>
            <person name="Thomas W.K."/>
            <person name="Tisa L.S."/>
        </authorList>
    </citation>
    <scope>NUCLEOTIDE SEQUENCE [LARGE SCALE GENOMIC DNA]</scope>
    <source>
        <strain evidence="2">CpI1-S</strain>
    </source>
</reference>
<organism evidence="1 2">
    <name type="scientific">Frankia torreyi</name>
    <dbReference type="NCBI Taxonomy" id="1856"/>
    <lineage>
        <taxon>Bacteria</taxon>
        <taxon>Bacillati</taxon>
        <taxon>Actinomycetota</taxon>
        <taxon>Actinomycetes</taxon>
        <taxon>Frankiales</taxon>
        <taxon>Frankiaceae</taxon>
        <taxon>Frankia</taxon>
    </lineage>
</organism>